<accession>A0ABD1ZGR7</accession>
<evidence type="ECO:0000313" key="2">
    <source>
        <dbReference type="Proteomes" id="UP001605036"/>
    </source>
</evidence>
<dbReference type="Proteomes" id="UP001605036">
    <property type="component" value="Unassembled WGS sequence"/>
</dbReference>
<proteinExistence type="predicted"/>
<gene>
    <name evidence="1" type="ORF">R1flu_017577</name>
</gene>
<organism evidence="1 2">
    <name type="scientific">Riccia fluitans</name>
    <dbReference type="NCBI Taxonomy" id="41844"/>
    <lineage>
        <taxon>Eukaryota</taxon>
        <taxon>Viridiplantae</taxon>
        <taxon>Streptophyta</taxon>
        <taxon>Embryophyta</taxon>
        <taxon>Marchantiophyta</taxon>
        <taxon>Marchantiopsida</taxon>
        <taxon>Marchantiidae</taxon>
        <taxon>Marchantiales</taxon>
        <taxon>Ricciaceae</taxon>
        <taxon>Riccia</taxon>
    </lineage>
</organism>
<evidence type="ECO:0000313" key="1">
    <source>
        <dbReference type="EMBL" id="KAL2649449.1"/>
    </source>
</evidence>
<comment type="caution">
    <text evidence="1">The sequence shown here is derived from an EMBL/GenBank/DDBJ whole genome shotgun (WGS) entry which is preliminary data.</text>
</comment>
<keyword evidence="2" id="KW-1185">Reference proteome</keyword>
<dbReference type="EMBL" id="JBHFFA010000001">
    <property type="protein sequence ID" value="KAL2649449.1"/>
    <property type="molecule type" value="Genomic_DNA"/>
</dbReference>
<sequence length="68" mass="7966">MYIRACFDCCGAETSCRLKDVLSRCRLGVFFYSEHGGYIQVHSNPVSYRGWRYYPQATNNIAKLEYRT</sequence>
<dbReference type="AlphaFoldDB" id="A0ABD1ZGR7"/>
<reference evidence="1 2" key="1">
    <citation type="submission" date="2024-09" db="EMBL/GenBank/DDBJ databases">
        <title>Chromosome-scale assembly of Riccia fluitans.</title>
        <authorList>
            <person name="Paukszto L."/>
            <person name="Sawicki J."/>
            <person name="Karawczyk K."/>
            <person name="Piernik-Szablinska J."/>
            <person name="Szczecinska M."/>
            <person name="Mazdziarz M."/>
        </authorList>
    </citation>
    <scope>NUCLEOTIDE SEQUENCE [LARGE SCALE GENOMIC DNA]</scope>
    <source>
        <strain evidence="1">Rf_01</strain>
        <tissue evidence="1">Aerial parts of the thallus</tissue>
    </source>
</reference>
<protein>
    <submittedName>
        <fullName evidence="1">Uncharacterized protein</fullName>
    </submittedName>
</protein>
<name>A0ABD1ZGR7_9MARC</name>